<evidence type="ECO:0000256" key="3">
    <source>
        <dbReference type="ARBA" id="ARBA00022771"/>
    </source>
</evidence>
<dbReference type="Pfam" id="PF13359">
    <property type="entry name" value="DDE_Tnp_4"/>
    <property type="match status" value="1"/>
</dbReference>
<accession>A0ABN8PDS0</accession>
<comment type="caution">
    <text evidence="8">The sequence shown here is derived from an EMBL/GenBank/DDBJ whole genome shotgun (WGS) entry which is preliminary data.</text>
</comment>
<reference evidence="8 9" key="1">
    <citation type="submission" date="2022-05" db="EMBL/GenBank/DDBJ databases">
        <authorList>
            <consortium name="Genoscope - CEA"/>
            <person name="William W."/>
        </authorList>
    </citation>
    <scope>NUCLEOTIDE SEQUENCE [LARGE SCALE GENOMIC DNA]</scope>
</reference>
<organism evidence="8 9">
    <name type="scientific">Porites evermanni</name>
    <dbReference type="NCBI Taxonomy" id="104178"/>
    <lineage>
        <taxon>Eukaryota</taxon>
        <taxon>Metazoa</taxon>
        <taxon>Cnidaria</taxon>
        <taxon>Anthozoa</taxon>
        <taxon>Hexacorallia</taxon>
        <taxon>Scleractinia</taxon>
        <taxon>Fungiina</taxon>
        <taxon>Poritidae</taxon>
        <taxon>Porites</taxon>
    </lineage>
</organism>
<dbReference type="InterPro" id="IPR027806">
    <property type="entry name" value="HARBI1_dom"/>
</dbReference>
<dbReference type="PANTHER" id="PTHR23080">
    <property type="entry name" value="THAP DOMAIN PROTEIN"/>
    <property type="match status" value="1"/>
</dbReference>
<evidence type="ECO:0000256" key="2">
    <source>
        <dbReference type="ARBA" id="ARBA00022723"/>
    </source>
</evidence>
<feature type="domain" description="THAP-type" evidence="7">
    <location>
        <begin position="6"/>
        <end position="106"/>
    </location>
</feature>
<dbReference type="PROSITE" id="PS50950">
    <property type="entry name" value="ZF_THAP"/>
    <property type="match status" value="1"/>
</dbReference>
<keyword evidence="2" id="KW-0479">Metal-binding</keyword>
<dbReference type="InterPro" id="IPR006612">
    <property type="entry name" value="THAP_Znf"/>
</dbReference>
<dbReference type="SUPFAM" id="SSF57716">
    <property type="entry name" value="Glucocorticoid receptor-like (DNA-binding domain)"/>
    <property type="match status" value="1"/>
</dbReference>
<dbReference type="Proteomes" id="UP001159427">
    <property type="component" value="Unassembled WGS sequence"/>
</dbReference>
<evidence type="ECO:0000256" key="6">
    <source>
        <dbReference type="PROSITE-ProRule" id="PRU00309"/>
    </source>
</evidence>
<dbReference type="Pfam" id="PF05485">
    <property type="entry name" value="THAP"/>
    <property type="match status" value="1"/>
</dbReference>
<protein>
    <recommendedName>
        <fullName evidence="7">THAP-type domain-containing protein</fullName>
    </recommendedName>
</protein>
<evidence type="ECO:0000256" key="1">
    <source>
        <dbReference type="ARBA" id="ARBA00001968"/>
    </source>
</evidence>
<evidence type="ECO:0000256" key="5">
    <source>
        <dbReference type="ARBA" id="ARBA00023125"/>
    </source>
</evidence>
<keyword evidence="4" id="KW-0862">Zinc</keyword>
<dbReference type="SMART" id="SM00980">
    <property type="entry name" value="THAP"/>
    <property type="match status" value="1"/>
</dbReference>
<evidence type="ECO:0000313" key="9">
    <source>
        <dbReference type="Proteomes" id="UP001159427"/>
    </source>
</evidence>
<proteinExistence type="predicted"/>
<keyword evidence="9" id="KW-1185">Reference proteome</keyword>
<dbReference type="EMBL" id="CALNXI010000823">
    <property type="protein sequence ID" value="CAH3141767.1"/>
    <property type="molecule type" value="Genomic_DNA"/>
</dbReference>
<evidence type="ECO:0000313" key="8">
    <source>
        <dbReference type="EMBL" id="CAH3141767.1"/>
    </source>
</evidence>
<name>A0ABN8PDS0_9CNID</name>
<comment type="cofactor">
    <cofactor evidence="1">
        <name>a divalent metal cation</name>
        <dbReference type="ChEBI" id="CHEBI:60240"/>
    </cofactor>
</comment>
<evidence type="ECO:0000259" key="7">
    <source>
        <dbReference type="PROSITE" id="PS50950"/>
    </source>
</evidence>
<keyword evidence="3 6" id="KW-0863">Zinc-finger</keyword>
<sequence length="261" mass="29869">MPKGKKPKKAHCCVGGCNNDDWYPDNYKYHSHVTTMEFSNFTTSASKRAIWIRNVQKGRLDFFDPKPGTFICANHFKDEQELSDLDFHYLSEGSESEPETAHPDFTFELVATEGMVKELLLTLMRLRLLFVDLAFRFKVSHSLVTQIFSTWVRFTSRELNWMIMWPSRGQIQLELPEAFRKIYPKVRCIIDCTEVFTETPSALDIQATITGQSSDFKNHTVSFLVAVTPNGAPCYVSPCYGGRATDKFIVKDCGFLSFVEP</sequence>
<evidence type="ECO:0000256" key="4">
    <source>
        <dbReference type="ARBA" id="ARBA00022833"/>
    </source>
</evidence>
<keyword evidence="5 6" id="KW-0238">DNA-binding</keyword>
<gene>
    <name evidence="8" type="ORF">PEVE_00042269</name>
</gene>